<dbReference type="AlphaFoldDB" id="A0A9X0YSG3"/>
<dbReference type="OrthoDB" id="2719927at2"/>
<dbReference type="Proteomes" id="UP001138793">
    <property type="component" value="Unassembled WGS sequence"/>
</dbReference>
<dbReference type="EMBL" id="JAGGMB010000006">
    <property type="protein sequence ID" value="MBP2078045.1"/>
    <property type="molecule type" value="Genomic_DNA"/>
</dbReference>
<keyword evidence="1" id="KW-0732">Signal</keyword>
<keyword evidence="3" id="KW-1185">Reference proteome</keyword>
<evidence type="ECO:0000313" key="2">
    <source>
        <dbReference type="EMBL" id="MBP2078045.1"/>
    </source>
</evidence>
<reference evidence="2" key="1">
    <citation type="submission" date="2021-03" db="EMBL/GenBank/DDBJ databases">
        <title>Genomic Encyclopedia of Type Strains, Phase IV (KMG-IV): sequencing the most valuable type-strain genomes for metagenomic binning, comparative biology and taxonomic classification.</title>
        <authorList>
            <person name="Goeker M."/>
        </authorList>
    </citation>
    <scope>NUCLEOTIDE SEQUENCE</scope>
    <source>
        <strain evidence="2">DSM 107338</strain>
    </source>
</reference>
<feature type="chain" id="PRO_5040777909" evidence="1">
    <location>
        <begin position="20"/>
        <end position="161"/>
    </location>
</feature>
<sequence>MKKIGFLLVLCFVFSLLTAFEHQDKLEITDTEITVIQSEGILRYDFKIKNTGEATIESDFDYPGQHPFGIEFIVQPNEKLSEVMIMEEHTNYKKMLPLGSGHAGFFEPNVEMPVYLEYKIKDDVNPEEVKELAYDASLLILDGVDITVKFPLQELQEQLSN</sequence>
<proteinExistence type="predicted"/>
<feature type="signal peptide" evidence="1">
    <location>
        <begin position="1"/>
        <end position="19"/>
    </location>
</feature>
<name>A0A9X0YSG3_9BACI</name>
<protein>
    <submittedName>
        <fullName evidence="2">Uncharacterized protein</fullName>
    </submittedName>
</protein>
<evidence type="ECO:0000256" key="1">
    <source>
        <dbReference type="SAM" id="SignalP"/>
    </source>
</evidence>
<gene>
    <name evidence="2" type="ORF">J2Z64_002300</name>
</gene>
<organism evidence="2 3">
    <name type="scientific">Oceanobacillus polygoni</name>
    <dbReference type="NCBI Taxonomy" id="1235259"/>
    <lineage>
        <taxon>Bacteria</taxon>
        <taxon>Bacillati</taxon>
        <taxon>Bacillota</taxon>
        <taxon>Bacilli</taxon>
        <taxon>Bacillales</taxon>
        <taxon>Bacillaceae</taxon>
        <taxon>Oceanobacillus</taxon>
    </lineage>
</organism>
<dbReference type="RefSeq" id="WP_149473156.1">
    <property type="nucleotide sequence ID" value="NZ_JAGGMB010000006.1"/>
</dbReference>
<evidence type="ECO:0000313" key="3">
    <source>
        <dbReference type="Proteomes" id="UP001138793"/>
    </source>
</evidence>
<accession>A0A9X0YSG3</accession>
<comment type="caution">
    <text evidence="2">The sequence shown here is derived from an EMBL/GenBank/DDBJ whole genome shotgun (WGS) entry which is preliminary data.</text>
</comment>